<accession>A1HMA7</accession>
<sequence length="59" mass="6900">MVDRDIICNRISYIEDNIRQLNELAKLPEAEFLSRFYKEGISDIQAFVKAIVAYMDENS</sequence>
<dbReference type="EMBL" id="AAWL01000001">
    <property type="protein sequence ID" value="EAX48952.1"/>
    <property type="molecule type" value="Genomic_DNA"/>
</dbReference>
<protein>
    <submittedName>
        <fullName evidence="1">Uncharacterized protein</fullName>
    </submittedName>
</protein>
<keyword evidence="2" id="KW-1185">Reference proteome</keyword>
<dbReference type="RefSeq" id="WP_007288159.1">
    <property type="nucleotide sequence ID" value="NZ_AAWL01000001.1"/>
</dbReference>
<reference evidence="1 2" key="1">
    <citation type="submission" date="2007-01" db="EMBL/GenBank/DDBJ databases">
        <title>Annotation of the draft genome assembly of Thermosinus carboxydivorans Nor1.</title>
        <authorList>
            <consortium name="US DOE Joint Genome Institute (JGI-ORNL)"/>
            <person name="Larimer F."/>
            <person name="Land M."/>
            <person name="Hauser L."/>
        </authorList>
    </citation>
    <scope>NUCLEOTIDE SEQUENCE [LARGE SCALE GENOMIC DNA]</scope>
    <source>
        <strain evidence="1 2">Nor1</strain>
    </source>
</reference>
<name>A1HMA7_9FIRM</name>
<evidence type="ECO:0000313" key="1">
    <source>
        <dbReference type="EMBL" id="EAX48952.1"/>
    </source>
</evidence>
<reference evidence="1 2" key="2">
    <citation type="submission" date="2007-01" db="EMBL/GenBank/DDBJ databases">
        <title>Sequencing of the draft genome and assembly of Thermosinus carboxydivorans Nor1.</title>
        <authorList>
            <consortium name="US DOE Joint Genome Institute (JGI-PGF)"/>
            <person name="Copeland A."/>
            <person name="Lucas S."/>
            <person name="Lapidus A."/>
            <person name="Barry K."/>
            <person name="Glavina del Rio T."/>
            <person name="Dalin E."/>
            <person name="Tice H."/>
            <person name="Bruce D."/>
            <person name="Pitluck S."/>
            <person name="Richardson P."/>
        </authorList>
    </citation>
    <scope>NUCLEOTIDE SEQUENCE [LARGE SCALE GENOMIC DNA]</scope>
    <source>
        <strain evidence="1 2">Nor1</strain>
    </source>
</reference>
<comment type="caution">
    <text evidence="1">The sequence shown here is derived from an EMBL/GenBank/DDBJ whole genome shotgun (WGS) entry which is preliminary data.</text>
</comment>
<dbReference type="Proteomes" id="UP000005139">
    <property type="component" value="Unassembled WGS sequence"/>
</dbReference>
<gene>
    <name evidence="1" type="ORF">TcarDRAFT_2641</name>
</gene>
<organism evidence="1 2">
    <name type="scientific">Thermosinus carboxydivorans Nor1</name>
    <dbReference type="NCBI Taxonomy" id="401526"/>
    <lineage>
        <taxon>Bacteria</taxon>
        <taxon>Bacillati</taxon>
        <taxon>Bacillota</taxon>
        <taxon>Negativicutes</taxon>
        <taxon>Selenomonadales</taxon>
        <taxon>Sporomusaceae</taxon>
        <taxon>Thermosinus</taxon>
    </lineage>
</organism>
<proteinExistence type="predicted"/>
<dbReference type="OrthoDB" id="9796612at2"/>
<dbReference type="AlphaFoldDB" id="A1HMA7"/>
<evidence type="ECO:0000313" key="2">
    <source>
        <dbReference type="Proteomes" id="UP000005139"/>
    </source>
</evidence>